<dbReference type="EMBL" id="FQUU01000009">
    <property type="protein sequence ID" value="SHF35624.1"/>
    <property type="molecule type" value="Genomic_DNA"/>
</dbReference>
<dbReference type="InterPro" id="IPR022369">
    <property type="entry name" value="Integral_membrane_TerC_rswitch"/>
</dbReference>
<dbReference type="RefSeq" id="WP_072835583.1">
    <property type="nucleotide sequence ID" value="NZ_FQUU01000009.1"/>
</dbReference>
<keyword evidence="4 6" id="KW-1133">Transmembrane helix</keyword>
<feature type="transmembrane region" description="Helical" evidence="6">
    <location>
        <begin position="71"/>
        <end position="92"/>
    </location>
</feature>
<evidence type="ECO:0000256" key="6">
    <source>
        <dbReference type="SAM" id="Phobius"/>
    </source>
</evidence>
<name>A0A1M5AZD3_9BACT</name>
<feature type="transmembrane region" description="Helical" evidence="6">
    <location>
        <begin position="6"/>
        <end position="26"/>
    </location>
</feature>
<feature type="transmembrane region" description="Helical" evidence="6">
    <location>
        <begin position="257"/>
        <end position="275"/>
    </location>
</feature>
<evidence type="ECO:0000313" key="8">
    <source>
        <dbReference type="Proteomes" id="UP000184048"/>
    </source>
</evidence>
<dbReference type="PANTHER" id="PTHR30238:SF0">
    <property type="entry name" value="THYLAKOID MEMBRANE PROTEIN TERC, CHLOROPLASTIC"/>
    <property type="match status" value="1"/>
</dbReference>
<evidence type="ECO:0000256" key="5">
    <source>
        <dbReference type="ARBA" id="ARBA00023136"/>
    </source>
</evidence>
<feature type="transmembrane region" description="Helical" evidence="6">
    <location>
        <begin position="131"/>
        <end position="149"/>
    </location>
</feature>
<organism evidence="7 8">
    <name type="scientific">Flavisolibacter ginsengisoli DSM 18119</name>
    <dbReference type="NCBI Taxonomy" id="1121884"/>
    <lineage>
        <taxon>Bacteria</taxon>
        <taxon>Pseudomonadati</taxon>
        <taxon>Bacteroidota</taxon>
        <taxon>Chitinophagia</taxon>
        <taxon>Chitinophagales</taxon>
        <taxon>Chitinophagaceae</taxon>
        <taxon>Flavisolibacter</taxon>
    </lineage>
</organism>
<feature type="transmembrane region" description="Helical" evidence="6">
    <location>
        <begin position="104"/>
        <end position="125"/>
    </location>
</feature>
<dbReference type="NCBIfam" id="TIGR03718">
    <property type="entry name" value="R_switched_Alx"/>
    <property type="match status" value="1"/>
</dbReference>
<comment type="subcellular location">
    <subcellularLocation>
        <location evidence="1">Membrane</location>
        <topology evidence="1">Multi-pass membrane protein</topology>
    </subcellularLocation>
</comment>
<gene>
    <name evidence="7" type="ORF">SAMN02745131_02421</name>
</gene>
<proteinExistence type="inferred from homology"/>
<dbReference type="Proteomes" id="UP000184048">
    <property type="component" value="Unassembled WGS sequence"/>
</dbReference>
<dbReference type="Pfam" id="PF03741">
    <property type="entry name" value="TerC"/>
    <property type="match status" value="1"/>
</dbReference>
<evidence type="ECO:0000256" key="1">
    <source>
        <dbReference type="ARBA" id="ARBA00004141"/>
    </source>
</evidence>
<evidence type="ECO:0000256" key="4">
    <source>
        <dbReference type="ARBA" id="ARBA00022989"/>
    </source>
</evidence>
<evidence type="ECO:0000256" key="3">
    <source>
        <dbReference type="ARBA" id="ARBA00022692"/>
    </source>
</evidence>
<dbReference type="PANTHER" id="PTHR30238">
    <property type="entry name" value="MEMBRANE BOUND PREDICTED REDOX MODULATOR"/>
    <property type="match status" value="1"/>
</dbReference>
<feature type="transmembrane region" description="Helical" evidence="6">
    <location>
        <begin position="281"/>
        <end position="300"/>
    </location>
</feature>
<feature type="transmembrane region" description="Helical" evidence="6">
    <location>
        <begin position="225"/>
        <end position="245"/>
    </location>
</feature>
<keyword evidence="3 6" id="KW-0812">Transmembrane</keyword>
<keyword evidence="8" id="KW-1185">Reference proteome</keyword>
<comment type="similarity">
    <text evidence="2">Belongs to the TerC family.</text>
</comment>
<dbReference type="AlphaFoldDB" id="A0A1M5AZD3"/>
<sequence length="310" mass="35344">MTTDQITYLVFGIVLLIAVIIDLGLVSKTSTEITIKKALIQTAFWVSLAFAFFGFLWFYERTNVAIEYISAYLMEWSLSIDNIFVFILIFTFFRIRKDHVARALMIGIMMAIVFRIIFISIGVALVENFHWILYLFGAFLVYTGIKIFTVKHDDGFDPGNNPVYKFLNRFFPIIHHDVSGKLTVRKDGKRFYTNMFVVVVLLATTDIVFALDSIPAVFAISQNKLVIYTSNIFAVLGLRSLFFLLKGAVNKFDYLQQGIAIVLIFIGGKMLAEYFGIKVPVYISLIVIVVCLVGSVIYSIQMDNDREEKK</sequence>
<dbReference type="OrthoDB" id="9783692at2"/>
<dbReference type="InterPro" id="IPR005496">
    <property type="entry name" value="Integral_membrane_TerC"/>
</dbReference>
<reference evidence="7 8" key="1">
    <citation type="submission" date="2016-11" db="EMBL/GenBank/DDBJ databases">
        <authorList>
            <person name="Jaros S."/>
            <person name="Januszkiewicz K."/>
            <person name="Wedrychowicz H."/>
        </authorList>
    </citation>
    <scope>NUCLEOTIDE SEQUENCE [LARGE SCALE GENOMIC DNA]</scope>
    <source>
        <strain evidence="7 8">DSM 18119</strain>
    </source>
</reference>
<feature type="transmembrane region" description="Helical" evidence="6">
    <location>
        <begin position="195"/>
        <end position="219"/>
    </location>
</feature>
<evidence type="ECO:0000313" key="7">
    <source>
        <dbReference type="EMBL" id="SHF35624.1"/>
    </source>
</evidence>
<accession>A0A1M5AZD3</accession>
<feature type="transmembrane region" description="Helical" evidence="6">
    <location>
        <begin position="38"/>
        <end position="59"/>
    </location>
</feature>
<dbReference type="STRING" id="1121884.SAMN02745131_02421"/>
<keyword evidence="5 6" id="KW-0472">Membrane</keyword>
<evidence type="ECO:0000256" key="2">
    <source>
        <dbReference type="ARBA" id="ARBA00007511"/>
    </source>
</evidence>
<protein>
    <submittedName>
        <fullName evidence="7">Tellurite resistance protein TerC</fullName>
    </submittedName>
</protein>
<dbReference type="GO" id="GO:0016020">
    <property type="term" value="C:membrane"/>
    <property type="evidence" value="ECO:0007669"/>
    <property type="project" value="UniProtKB-SubCell"/>
</dbReference>